<dbReference type="PANTHER" id="PTHR33050:SF7">
    <property type="entry name" value="RIBONUCLEASE H"/>
    <property type="match status" value="1"/>
</dbReference>
<feature type="region of interest" description="Disordered" evidence="2">
    <location>
        <begin position="786"/>
        <end position="819"/>
    </location>
</feature>
<dbReference type="SUPFAM" id="SSF56349">
    <property type="entry name" value="DNA breaking-rejoining enzymes"/>
    <property type="match status" value="1"/>
</dbReference>
<reference evidence="3" key="1">
    <citation type="submission" date="2021-03" db="EMBL/GenBank/DDBJ databases">
        <authorList>
            <person name="Bekaert M."/>
        </authorList>
    </citation>
    <scope>NUCLEOTIDE SEQUENCE</scope>
</reference>
<dbReference type="Proteomes" id="UP000683360">
    <property type="component" value="Unassembled WGS sequence"/>
</dbReference>
<accession>A0A8S3PZQ7</accession>
<name>A0A8S3PZQ7_MYTED</name>
<sequence length="1169" mass="132707">MDKYYLRLLGSVSNSRGIDSSIQRTTTSFSCSYPTVQYSRSTEVSSSVNRSRDSFDKEGSGGSPCIFNRSRFLFSSLPCIEEDRRNETGHRFVYPQLLYDYSPFQNGDQSFNKSLLFFQVAIAHLHSQAIQIHSYLDDSLIKELSPEKLYLNTDVVIRLLLSLGFLISWKKSDLIPSQDFIFLGEHYLTHQCIVRPPQEKFQNLCSKIHLFLSQKTVTARQFSQLLGLLNSLADVVPLGRLHIRPLQFYLHQHWLPATQDWEFPVPIIHQELFPHLVWWTSQANVLRGQLLSSPVPNQTLFTDASNLGWGAYLEGLSVSGVWTPDLLKEHINILEMKAVLLALSHFQSLLQNKSLVLATDNTTVVAYLRNQGGTHCYELYLLAREILLLCNHLHLQIVVRHVPGKLNVLADALSRTLTPVNTEWELLQSVFQAITLQWGSPHVDLFATSLNYKVQVFMSPVPDPKAYAVDCMSVPWDGMFAYAFPPFRFLSQVLRKISAEQGLIILIAPAWPKQAWFPDLLHLSCALKNFTLERPRQRVLIPSWNLSVVLSALKTHPFEPAEKVEIKFLSYKCCFLLALASGRRRSEIHAFSTADYCLRFNRDKSSVTLLTDPAFLAKNQIPGRGSEPIVIPALPDDSSSKVLCPIRVLLLYLQRTRSLRTSSNSRLFIPINKGKQDLSAKTISTWICKTIQLAYSFSNEELLNSMHVKAHDVRAISTSWALFNNASLEEVLSAGFWRTENSFISHYLQSLATQAQSLVDQYSPRSRSCETFHDLTPTGEISIRVNQDQWPSQENTDRYEKDGIHHTDKRPLSGGLSPSTKVAIDQAKNKEVINRATVVHLEPNATWPVKQNLGEESSTLYNHAARPRYGFWSQKAEGSTIAGSTAIAEGYAEAEGTAEAKGSAEGDSGNTRRVMTSCESRRDSGDLPRTLDRDVLHNMGATYQALPLTSRGRFRVGVNGTDHEHRTDEMTSNLNYYDINHKPNFERDYEINLQNTNCYKKKPALFDGEGNWEDYLVQFELIAAINKWSDLEKALELATSLRGTAQSILTDLRPEIRTNFLRLTTALASRFQPENQAEMYRAQMKSRIRGRTEQIPVLGQDIKRLVRLAYPSAPIEVREHLARDCFIDSLNDADMEWAIFQAKAKNIDNAIQVALEYEAFQNNRRKYCK</sequence>
<evidence type="ECO:0000256" key="2">
    <source>
        <dbReference type="SAM" id="MobiDB-lite"/>
    </source>
</evidence>
<keyword evidence="4" id="KW-1185">Reference proteome</keyword>
<organism evidence="3 4">
    <name type="scientific">Mytilus edulis</name>
    <name type="common">Blue mussel</name>
    <dbReference type="NCBI Taxonomy" id="6550"/>
    <lineage>
        <taxon>Eukaryota</taxon>
        <taxon>Metazoa</taxon>
        <taxon>Spiralia</taxon>
        <taxon>Lophotrochozoa</taxon>
        <taxon>Mollusca</taxon>
        <taxon>Bivalvia</taxon>
        <taxon>Autobranchia</taxon>
        <taxon>Pteriomorphia</taxon>
        <taxon>Mytilida</taxon>
        <taxon>Mytiloidea</taxon>
        <taxon>Mytilidae</taxon>
        <taxon>Mytilinae</taxon>
        <taxon>Mytilus</taxon>
    </lineage>
</organism>
<feature type="compositionally biased region" description="Basic and acidic residues" evidence="2">
    <location>
        <begin position="795"/>
        <end position="811"/>
    </location>
</feature>
<dbReference type="InterPro" id="IPR036397">
    <property type="entry name" value="RNaseH_sf"/>
</dbReference>
<dbReference type="InterPro" id="IPR011010">
    <property type="entry name" value="DNA_brk_join_enz"/>
</dbReference>
<feature type="region of interest" description="Disordered" evidence="2">
    <location>
        <begin position="897"/>
        <end position="931"/>
    </location>
</feature>
<keyword evidence="1" id="KW-0233">DNA recombination</keyword>
<dbReference type="InterPro" id="IPR013762">
    <property type="entry name" value="Integrase-like_cat_sf"/>
</dbReference>
<dbReference type="GO" id="GO:0015074">
    <property type="term" value="P:DNA integration"/>
    <property type="evidence" value="ECO:0007669"/>
    <property type="project" value="InterPro"/>
</dbReference>
<dbReference type="InterPro" id="IPR052055">
    <property type="entry name" value="Hepadnavirus_pol/RT"/>
</dbReference>
<dbReference type="PANTHER" id="PTHR33050">
    <property type="entry name" value="REVERSE TRANSCRIPTASE DOMAIN-CONTAINING PROTEIN"/>
    <property type="match status" value="1"/>
</dbReference>
<feature type="compositionally biased region" description="Low complexity" evidence="2">
    <location>
        <begin position="897"/>
        <end position="906"/>
    </location>
</feature>
<dbReference type="Gene3D" id="3.30.420.10">
    <property type="entry name" value="Ribonuclease H-like superfamily/Ribonuclease H"/>
    <property type="match status" value="1"/>
</dbReference>
<feature type="compositionally biased region" description="Polar residues" evidence="2">
    <location>
        <begin position="908"/>
        <end position="918"/>
    </location>
</feature>
<evidence type="ECO:0000256" key="1">
    <source>
        <dbReference type="ARBA" id="ARBA00023172"/>
    </source>
</evidence>
<proteinExistence type="predicted"/>
<dbReference type="AlphaFoldDB" id="A0A8S3PZQ7"/>
<dbReference type="EMBL" id="CAJPWZ010000238">
    <property type="protein sequence ID" value="CAG2188437.1"/>
    <property type="molecule type" value="Genomic_DNA"/>
</dbReference>
<evidence type="ECO:0000313" key="4">
    <source>
        <dbReference type="Proteomes" id="UP000683360"/>
    </source>
</evidence>
<dbReference type="SUPFAM" id="SSF56672">
    <property type="entry name" value="DNA/RNA polymerases"/>
    <property type="match status" value="1"/>
</dbReference>
<protein>
    <recommendedName>
        <fullName evidence="5">RNase H type-1 domain-containing protein</fullName>
    </recommendedName>
</protein>
<evidence type="ECO:0000313" key="3">
    <source>
        <dbReference type="EMBL" id="CAG2188437.1"/>
    </source>
</evidence>
<dbReference type="CDD" id="cd09275">
    <property type="entry name" value="RNase_HI_RT_DIRS1"/>
    <property type="match status" value="1"/>
</dbReference>
<dbReference type="InterPro" id="IPR043502">
    <property type="entry name" value="DNA/RNA_pol_sf"/>
</dbReference>
<dbReference type="GO" id="GO:0006310">
    <property type="term" value="P:DNA recombination"/>
    <property type="evidence" value="ECO:0007669"/>
    <property type="project" value="UniProtKB-KW"/>
</dbReference>
<feature type="compositionally biased region" description="Basic and acidic residues" evidence="2">
    <location>
        <begin position="919"/>
        <end position="931"/>
    </location>
</feature>
<gene>
    <name evidence="3" type="ORF">MEDL_3866</name>
</gene>
<evidence type="ECO:0008006" key="5">
    <source>
        <dbReference type="Google" id="ProtNLM"/>
    </source>
</evidence>
<dbReference type="OrthoDB" id="6090063at2759"/>
<dbReference type="GO" id="GO:0003677">
    <property type="term" value="F:DNA binding"/>
    <property type="evidence" value="ECO:0007669"/>
    <property type="project" value="InterPro"/>
</dbReference>
<comment type="caution">
    <text evidence="3">The sequence shown here is derived from an EMBL/GenBank/DDBJ whole genome shotgun (WGS) entry which is preliminary data.</text>
</comment>
<dbReference type="Gene3D" id="1.10.443.10">
    <property type="entry name" value="Intergrase catalytic core"/>
    <property type="match status" value="1"/>
</dbReference>